<accession>A0A3S0RU65</accession>
<keyword evidence="1" id="KW-1133">Transmembrane helix</keyword>
<dbReference type="InterPro" id="IPR015402">
    <property type="entry name" value="DUF1980"/>
</dbReference>
<reference evidence="4 5" key="1">
    <citation type="submission" date="2018-12" db="EMBL/GenBank/DDBJ databases">
        <title>Lysinibacillus antri sp. nov., isolated from a cave soil.</title>
        <authorList>
            <person name="Narsing Rao M.P."/>
            <person name="Zhang H."/>
            <person name="Dong Z.-Y."/>
            <person name="Niu X.-K."/>
            <person name="Zhang K."/>
            <person name="Fang B.-Z."/>
            <person name="Kang Y.-Q."/>
            <person name="Xiao M."/>
            <person name="Li W.-J."/>
        </authorList>
    </citation>
    <scope>NUCLEOTIDE SEQUENCE [LARGE SCALE GENOMIC DNA]</scope>
    <source>
        <strain evidence="4 5">SYSU K30002</strain>
    </source>
</reference>
<feature type="transmembrane region" description="Helical" evidence="1">
    <location>
        <begin position="12"/>
        <end position="34"/>
    </location>
</feature>
<dbReference type="Pfam" id="PF09323">
    <property type="entry name" value="DUF1980"/>
    <property type="match status" value="1"/>
</dbReference>
<keyword evidence="1" id="KW-0812">Transmembrane</keyword>
<dbReference type="PANTHER" id="PTHR40047">
    <property type="entry name" value="UPF0703 PROTEIN YCGQ"/>
    <property type="match status" value="1"/>
</dbReference>
<dbReference type="InterPro" id="IPR052955">
    <property type="entry name" value="UPF0703_membrane_permease"/>
</dbReference>
<keyword evidence="5" id="KW-1185">Reference proteome</keyword>
<evidence type="ECO:0000259" key="2">
    <source>
        <dbReference type="Pfam" id="PF09323"/>
    </source>
</evidence>
<feature type="domain" description="DUF1980" evidence="2">
    <location>
        <begin position="9"/>
        <end position="119"/>
    </location>
</feature>
<feature type="transmembrane region" description="Helical" evidence="1">
    <location>
        <begin position="40"/>
        <end position="58"/>
    </location>
</feature>
<evidence type="ECO:0000256" key="1">
    <source>
        <dbReference type="SAM" id="Phobius"/>
    </source>
</evidence>
<dbReference type="EMBL" id="RYYR01000028">
    <property type="protein sequence ID" value="RUL49045.1"/>
    <property type="molecule type" value="Genomic_DNA"/>
</dbReference>
<dbReference type="PANTHER" id="PTHR40047:SF1">
    <property type="entry name" value="UPF0703 PROTEIN YCGQ"/>
    <property type="match status" value="1"/>
</dbReference>
<dbReference type="Pfam" id="PF21537">
    <property type="entry name" value="DUF1980_C"/>
    <property type="match status" value="1"/>
</dbReference>
<comment type="caution">
    <text evidence="4">The sequence shown here is derived from an EMBL/GenBank/DDBJ whole genome shotgun (WGS) entry which is preliminary data.</text>
</comment>
<evidence type="ECO:0000313" key="5">
    <source>
        <dbReference type="Proteomes" id="UP000287910"/>
    </source>
</evidence>
<feature type="domain" description="DUF1980" evidence="3">
    <location>
        <begin position="164"/>
        <end position="297"/>
    </location>
</feature>
<gene>
    <name evidence="4" type="ORF">EK386_16180</name>
</gene>
<organism evidence="4 5">
    <name type="scientific">Lysinibacillus antri</name>
    <dbReference type="NCBI Taxonomy" id="2498145"/>
    <lineage>
        <taxon>Bacteria</taxon>
        <taxon>Bacillati</taxon>
        <taxon>Bacillota</taxon>
        <taxon>Bacilli</taxon>
        <taxon>Bacillales</taxon>
        <taxon>Bacillaceae</taxon>
        <taxon>Lysinibacillus</taxon>
    </lineage>
</organism>
<evidence type="ECO:0000313" key="4">
    <source>
        <dbReference type="EMBL" id="RUL49045.1"/>
    </source>
</evidence>
<dbReference type="InterPro" id="IPR048493">
    <property type="entry name" value="DUF1980_N"/>
</dbReference>
<dbReference type="Proteomes" id="UP000287910">
    <property type="component" value="Unassembled WGS sequence"/>
</dbReference>
<protein>
    <submittedName>
        <fullName evidence="4">TIGR03943 family protein</fullName>
    </submittedName>
</protein>
<proteinExistence type="predicted"/>
<dbReference type="AlphaFoldDB" id="A0A3S0RU65"/>
<name>A0A3S0RU65_9BACI</name>
<sequence length="303" mass="34435">MTFNIQHFIKTIILGLFLWFFIDLHTSGDILKYVNPKYEYISKIAVGIFILLFVIQLFRILQPKQHTHHICSSTCNHDHGNGHFSLARLVSYGIITFPIITGFSFEPATLNASIAGNKGSFLPPVQQNNDESPDLFENANTLAEHENIDIYSEDYLPIENNNYMSNKEYEEKVKSFEASETIHMSEDMFGTYYGAINDNLSTYIGKTIKISGFVYKEEGFNANQFVVSRFMITHCLADASILGFLTEIDEAFELAEDTWIEIEGVLDVTNYGGVEIPVIKTTEWQVIDEPSEPYVYPVLTLTS</sequence>
<dbReference type="InterPro" id="IPR048447">
    <property type="entry name" value="DUF1980_C"/>
</dbReference>
<keyword evidence="1" id="KW-0472">Membrane</keyword>
<dbReference type="NCBIfam" id="TIGR03943">
    <property type="entry name" value="TIGR03943 family putative permease subunit"/>
    <property type="match status" value="1"/>
</dbReference>
<dbReference type="RefSeq" id="WP_126660218.1">
    <property type="nucleotide sequence ID" value="NZ_RYYR01000028.1"/>
</dbReference>
<evidence type="ECO:0000259" key="3">
    <source>
        <dbReference type="Pfam" id="PF21537"/>
    </source>
</evidence>